<keyword evidence="11" id="KW-0812">Transmembrane</keyword>
<dbReference type="AlphaFoldDB" id="A0AAV3ANJ0"/>
<keyword evidence="5" id="KW-1134">Transmembrane beta strand</keyword>
<evidence type="ECO:0000256" key="6">
    <source>
        <dbReference type="ARBA" id="ARBA00022525"/>
    </source>
</evidence>
<gene>
    <name evidence="30" type="ORF">GDO54_014584</name>
</gene>
<feature type="disulfide bond" evidence="24">
    <location>
        <begin position="146"/>
        <end position="164"/>
    </location>
</feature>
<evidence type="ECO:0000313" key="30">
    <source>
        <dbReference type="EMBL" id="DBA23693.1"/>
    </source>
</evidence>
<keyword evidence="8" id="KW-1052">Target cell membrane</keyword>
<dbReference type="InterPro" id="IPR023415">
    <property type="entry name" value="LDLR_class-A_CS"/>
</dbReference>
<dbReference type="InterPro" id="IPR001862">
    <property type="entry name" value="MAC_perforin"/>
</dbReference>
<feature type="chain" id="PRO_5043573371" description="Complement component C6" evidence="26">
    <location>
        <begin position="22"/>
        <end position="867"/>
    </location>
</feature>
<dbReference type="InterPro" id="IPR035976">
    <property type="entry name" value="Sushi/SCR/CCP_sf"/>
</dbReference>
<dbReference type="FunFam" id="2.20.100.10:FF:000002">
    <property type="entry name" value="Unc-5 netrin receptor C"/>
    <property type="match status" value="1"/>
</dbReference>
<dbReference type="PROSITE" id="PS01209">
    <property type="entry name" value="LDLRA_1"/>
    <property type="match status" value="1"/>
</dbReference>
<keyword evidence="19 25" id="KW-1015">Disulfide bond</keyword>
<keyword evidence="14" id="KW-0204">Cytolysis</keyword>
<dbReference type="InterPro" id="IPR020863">
    <property type="entry name" value="MACPF_CS"/>
</dbReference>
<comment type="similarity">
    <text evidence="3">Belongs to the complement C6/C7/C8/C9 family.</text>
</comment>
<keyword evidence="9" id="KW-0399">Innate immunity</keyword>
<protein>
    <recommendedName>
        <fullName evidence="4">Complement component C6</fullName>
    </recommendedName>
</protein>
<dbReference type="GO" id="GO:0005579">
    <property type="term" value="C:membrane attack complex"/>
    <property type="evidence" value="ECO:0007669"/>
    <property type="project" value="UniProtKB-KW"/>
</dbReference>
<dbReference type="GO" id="GO:0045087">
    <property type="term" value="P:innate immune response"/>
    <property type="evidence" value="ECO:0007669"/>
    <property type="project" value="UniProtKB-KW"/>
</dbReference>
<evidence type="ECO:0000259" key="27">
    <source>
        <dbReference type="PROSITE" id="PS50923"/>
    </source>
</evidence>
<dbReference type="SMART" id="SM00057">
    <property type="entry name" value="FIMAC"/>
    <property type="match status" value="2"/>
</dbReference>
<evidence type="ECO:0000256" key="13">
    <source>
        <dbReference type="ARBA" id="ARBA00022737"/>
    </source>
</evidence>
<dbReference type="InterPro" id="IPR002172">
    <property type="entry name" value="LDrepeatLR_classA_rpt"/>
</dbReference>
<dbReference type="PROSITE" id="PS50923">
    <property type="entry name" value="SUSHI"/>
    <property type="match status" value="2"/>
</dbReference>
<evidence type="ECO:0000256" key="2">
    <source>
        <dbReference type="ARBA" id="ARBA00004613"/>
    </source>
</evidence>
<dbReference type="Pfam" id="PF00084">
    <property type="entry name" value="Sushi"/>
    <property type="match status" value="2"/>
</dbReference>
<keyword evidence="13" id="KW-0677">Repeat</keyword>
<dbReference type="PROSITE" id="PS51412">
    <property type="entry name" value="MACPF_2"/>
    <property type="match status" value="1"/>
</dbReference>
<evidence type="ECO:0000256" key="21">
    <source>
        <dbReference type="ARBA" id="ARBA00023298"/>
    </source>
</evidence>
<evidence type="ECO:0000256" key="20">
    <source>
        <dbReference type="ARBA" id="ARBA00023180"/>
    </source>
</evidence>
<evidence type="ECO:0000256" key="25">
    <source>
        <dbReference type="PROSITE-ProRule" id="PRU00302"/>
    </source>
</evidence>
<evidence type="ECO:0000259" key="29">
    <source>
        <dbReference type="PROSITE" id="PS51465"/>
    </source>
</evidence>
<dbReference type="PROSITE" id="PS50068">
    <property type="entry name" value="LDLRA_2"/>
    <property type="match status" value="1"/>
</dbReference>
<dbReference type="PROSITE" id="PS00279">
    <property type="entry name" value="MACPF_1"/>
    <property type="match status" value="1"/>
</dbReference>
<comment type="subunit">
    <text evidence="23">Component of the membrane attack complex (MAC), composed of complement C5b, C6, C7, C8A, C8B, C8G and multiple copies of the pore-forming subunit C9.</text>
</comment>
<dbReference type="PANTHER" id="PTHR45742:SF4">
    <property type="entry name" value="COMPLEMENT COMPONENT C6"/>
    <property type="match status" value="1"/>
</dbReference>
<dbReference type="SMART" id="SM00192">
    <property type="entry name" value="LDLa"/>
    <property type="match status" value="1"/>
</dbReference>
<dbReference type="CDD" id="cd00033">
    <property type="entry name" value="CCP"/>
    <property type="match status" value="2"/>
</dbReference>
<keyword evidence="31" id="KW-1185">Reference proteome</keyword>
<evidence type="ECO:0000256" key="26">
    <source>
        <dbReference type="SAM" id="SignalP"/>
    </source>
</evidence>
<reference evidence="30" key="1">
    <citation type="thesis" date="2020" institute="ProQuest LLC" country="789 East Eisenhower Parkway, Ann Arbor, MI, USA">
        <title>Comparative Genomics and Chromosome Evolution.</title>
        <authorList>
            <person name="Mudd A.B."/>
        </authorList>
    </citation>
    <scope>NUCLEOTIDE SEQUENCE</scope>
    <source>
        <strain evidence="30">1538</strain>
        <tissue evidence="30">Blood</tissue>
    </source>
</reference>
<dbReference type="InterPro" id="IPR036383">
    <property type="entry name" value="TSP1_rpt_sf"/>
</dbReference>
<feature type="signal peptide" evidence="26">
    <location>
        <begin position="1"/>
        <end position="21"/>
    </location>
</feature>
<evidence type="ECO:0000256" key="7">
    <source>
        <dbReference type="ARBA" id="ARBA00022536"/>
    </source>
</evidence>
<keyword evidence="16" id="KW-0180">Complement pathway</keyword>
<dbReference type="GO" id="GO:0005576">
    <property type="term" value="C:extracellular region"/>
    <property type="evidence" value="ECO:0007669"/>
    <property type="project" value="UniProtKB-SubCell"/>
</dbReference>
<evidence type="ECO:0000256" key="17">
    <source>
        <dbReference type="ARBA" id="ARBA00023058"/>
    </source>
</evidence>
<accession>A0AAV3ANJ0</accession>
<proteinExistence type="inferred from homology"/>
<dbReference type="SUPFAM" id="SSF57424">
    <property type="entry name" value="LDL receptor-like module"/>
    <property type="match status" value="1"/>
</dbReference>
<evidence type="ECO:0000256" key="19">
    <source>
        <dbReference type="ARBA" id="ARBA00023157"/>
    </source>
</evidence>
<evidence type="ECO:0000256" key="4">
    <source>
        <dbReference type="ARBA" id="ARBA00018265"/>
    </source>
</evidence>
<evidence type="ECO:0000256" key="15">
    <source>
        <dbReference type="ARBA" id="ARBA00022859"/>
    </source>
</evidence>
<dbReference type="SUPFAM" id="SSF82895">
    <property type="entry name" value="TSP-1 type 1 repeat"/>
    <property type="match status" value="3"/>
</dbReference>
<dbReference type="InterPro" id="IPR003884">
    <property type="entry name" value="FacI_MAC"/>
</dbReference>
<keyword evidence="7" id="KW-0245">EGF-like domain</keyword>
<evidence type="ECO:0000256" key="5">
    <source>
        <dbReference type="ARBA" id="ARBA00022452"/>
    </source>
</evidence>
<keyword evidence="15" id="KW-0391">Immunity</keyword>
<dbReference type="Pfam" id="PF00057">
    <property type="entry name" value="Ldl_recept_a"/>
    <property type="match status" value="1"/>
</dbReference>
<dbReference type="Pfam" id="PF21288">
    <property type="entry name" value="Kazal_C6"/>
    <property type="match status" value="1"/>
</dbReference>
<evidence type="ECO:0000256" key="11">
    <source>
        <dbReference type="ARBA" id="ARBA00022692"/>
    </source>
</evidence>
<comment type="caution">
    <text evidence="30">The sequence shown here is derived from an EMBL/GenBank/DDBJ whole genome shotgun (WGS) entry which is preliminary data.</text>
</comment>
<dbReference type="Pfam" id="PF21195">
    <property type="entry name" value="EGF_C8A_B_C6"/>
    <property type="match status" value="1"/>
</dbReference>
<dbReference type="SMART" id="SM00209">
    <property type="entry name" value="TSP1"/>
    <property type="match status" value="3"/>
</dbReference>
<dbReference type="Pfam" id="PF01823">
    <property type="entry name" value="MACPF"/>
    <property type="match status" value="1"/>
</dbReference>
<keyword evidence="21" id="KW-1053">Target membrane</keyword>
<comment type="subcellular location">
    <subcellularLocation>
        <location evidence="2">Secreted</location>
    </subcellularLocation>
    <subcellularLocation>
        <location evidence="1">Target cell membrane</location>
        <topology evidence="1">Multi-pass membrane protein</topology>
    </subcellularLocation>
</comment>
<feature type="disulfide bond" evidence="24">
    <location>
        <begin position="158"/>
        <end position="173"/>
    </location>
</feature>
<dbReference type="EMBL" id="DYDO01000006">
    <property type="protein sequence ID" value="DBA23693.1"/>
    <property type="molecule type" value="Genomic_DNA"/>
</dbReference>
<dbReference type="FunFam" id="4.10.400.10:FF:000065">
    <property type="entry name" value="Transmembrane protease serine 7"/>
    <property type="match status" value="1"/>
</dbReference>
<keyword evidence="12 26" id="KW-0732">Signal</keyword>
<dbReference type="SUPFAM" id="SSF57535">
    <property type="entry name" value="Complement control module/SCR domain"/>
    <property type="match status" value="2"/>
</dbReference>
<dbReference type="InterPro" id="IPR002350">
    <property type="entry name" value="Kazal_dom"/>
</dbReference>
<sequence>MIPIYSTMGLLISCLVTKASSCFCEHYPWGSWSACTRTCAYGTQSRSRNIVHDEYYSKNNCDQMCTRHETRSCNEEPCAINCRLGDFGPWSDCDPCLKKQFRVRSLAQPSQFGGQSCEGLLSDSRPCVPTKLCNIEQSDCTKKFKCNTGRCIDSKLRCNGDNDCGDNSDERGCARKPDQKRSFEPIPGAQLMGNGYNYLSGESKGEIFDNSFYGGKRAIVYGNETGPTRKAYRLPANLESFTFQNSKFIRIHKVISVSEFAMKKDNLWLSDVFLRALNHLPLEYNYPLYSRIFDNFGTHYISQGSMGGSYDLLFQYNAEELKNSGLTDEESKDCLRTEITYRVFFRKKRKVRESCTTNKMSIRYGGSFLQSSEKSISFVKGGKAKFTAKLGYEKQGSYPENQDYEDWKASTTDNPVIVDFELKPIVDLITGFPCAVTKRRNLLKAFDEYLGKFDPCQCSPCPNNARTVLVDTECLCVCQPGTYGESCEKRAPDFKSVAVDGSWNCWSSWSACDTSRVRRRTRQCNNPAPSKGGNPCEGPQTEEDHCTISLFEDQGALCINDDEDKKEVDQTHPDPDSGCLKPDPPENALFVNAKRWYKVAEEIEIMCFSGYELSGYQFLRCLPDGTWKQEYVECVRTTCPRPATTHDVTISRFKSDYNVGEVIHLSCPSGFTVTGETRYTCGSNYEWSPPINSEIGCEKVLPKVNQGNCKPGQKQVGTECVCMSPEEDCGHYTEDLCIYDQDGDSAVTMPRCRFLAERCLERKKLHFLNNGPCDDVNLSWVRDRISLSTRSVKKEACGYDYCYDWERCAGSQCFCLLPYQCPENNEQLFCVKTGSSGRQKTVNLCGLGAIKCTRLKADVAHDGACTQ</sequence>
<dbReference type="InterPro" id="IPR036055">
    <property type="entry name" value="LDL_receptor-like_sf"/>
</dbReference>
<feature type="disulfide bond" evidence="25">
    <location>
        <begin position="607"/>
        <end position="634"/>
    </location>
</feature>
<keyword evidence="10 25" id="KW-0768">Sushi</keyword>
<keyword evidence="18" id="KW-0472">Membrane</keyword>
<feature type="domain" description="MACPF" evidence="28">
    <location>
        <begin position="117"/>
        <end position="457"/>
    </location>
</feature>
<evidence type="ECO:0000256" key="1">
    <source>
        <dbReference type="ARBA" id="ARBA00004276"/>
    </source>
</evidence>
<evidence type="ECO:0000313" key="31">
    <source>
        <dbReference type="Proteomes" id="UP001181693"/>
    </source>
</evidence>
<organism evidence="30 31">
    <name type="scientific">Pyxicephalus adspersus</name>
    <name type="common">African bullfrog</name>
    <dbReference type="NCBI Taxonomy" id="30357"/>
    <lineage>
        <taxon>Eukaryota</taxon>
        <taxon>Metazoa</taxon>
        <taxon>Chordata</taxon>
        <taxon>Craniata</taxon>
        <taxon>Vertebrata</taxon>
        <taxon>Euteleostomi</taxon>
        <taxon>Amphibia</taxon>
        <taxon>Batrachia</taxon>
        <taxon>Anura</taxon>
        <taxon>Neobatrachia</taxon>
        <taxon>Ranoidea</taxon>
        <taxon>Pyxicephalidae</taxon>
        <taxon>Pyxicephalinae</taxon>
        <taxon>Pyxicephalus</taxon>
    </lineage>
</organism>
<name>A0AAV3ANJ0_PYXAD</name>
<evidence type="ECO:0000259" key="28">
    <source>
        <dbReference type="PROSITE" id="PS51412"/>
    </source>
</evidence>
<dbReference type="Gene3D" id="2.10.70.10">
    <property type="entry name" value="Complement Module, domain 1"/>
    <property type="match status" value="2"/>
</dbReference>
<dbReference type="CDD" id="cd00112">
    <property type="entry name" value="LDLa"/>
    <property type="match status" value="1"/>
</dbReference>
<dbReference type="Gene3D" id="4.10.400.10">
    <property type="entry name" value="Low-density Lipoprotein Receptor"/>
    <property type="match status" value="1"/>
</dbReference>
<evidence type="ECO:0000256" key="24">
    <source>
        <dbReference type="PROSITE-ProRule" id="PRU00124"/>
    </source>
</evidence>
<dbReference type="InterPro" id="IPR048828">
    <property type="entry name" value="C6_KAZAL"/>
</dbReference>
<dbReference type="PRINTS" id="PR00764">
    <property type="entry name" value="COMPLEMENTC9"/>
</dbReference>
<dbReference type="InterPro" id="IPR000884">
    <property type="entry name" value="TSP1_rpt"/>
</dbReference>
<feature type="domain" description="Sushi" evidence="27">
    <location>
        <begin position="637"/>
        <end position="699"/>
    </location>
</feature>
<dbReference type="GO" id="GO:0006958">
    <property type="term" value="P:complement activation, classical pathway"/>
    <property type="evidence" value="ECO:0007669"/>
    <property type="project" value="UniProtKB-KW"/>
</dbReference>
<dbReference type="Pfam" id="PF00090">
    <property type="entry name" value="TSP_1"/>
    <property type="match status" value="3"/>
</dbReference>
<keyword evidence="6" id="KW-0964">Secreted</keyword>
<dbReference type="Gene3D" id="2.20.100.10">
    <property type="entry name" value="Thrombospondin type-1 (TSP1) repeat"/>
    <property type="match status" value="3"/>
</dbReference>
<keyword evidence="17" id="KW-0473">Membrane attack complex</keyword>
<evidence type="ECO:0000256" key="18">
    <source>
        <dbReference type="ARBA" id="ARBA00023136"/>
    </source>
</evidence>
<dbReference type="PROSITE" id="PS51465">
    <property type="entry name" value="KAZAL_2"/>
    <property type="match status" value="1"/>
</dbReference>
<evidence type="ECO:0000256" key="22">
    <source>
        <dbReference type="ARBA" id="ARBA00093291"/>
    </source>
</evidence>
<dbReference type="PROSITE" id="PS50092">
    <property type="entry name" value="TSP1"/>
    <property type="match status" value="3"/>
</dbReference>
<dbReference type="Gene3D" id="3.30.60.30">
    <property type="match status" value="2"/>
</dbReference>
<comment type="caution">
    <text evidence="25">Lacks conserved residue(s) required for the propagation of feature annotation.</text>
</comment>
<feature type="domain" description="Sushi" evidence="27">
    <location>
        <begin position="577"/>
        <end position="636"/>
    </location>
</feature>
<evidence type="ECO:0000256" key="23">
    <source>
        <dbReference type="ARBA" id="ARBA00093528"/>
    </source>
</evidence>
<dbReference type="SMART" id="SM00032">
    <property type="entry name" value="CCP"/>
    <property type="match status" value="2"/>
</dbReference>
<dbReference type="Proteomes" id="UP001181693">
    <property type="component" value="Unassembled WGS sequence"/>
</dbReference>
<dbReference type="GO" id="GO:0044218">
    <property type="term" value="C:other organism cell membrane"/>
    <property type="evidence" value="ECO:0007669"/>
    <property type="project" value="UniProtKB-KW"/>
</dbReference>
<keyword evidence="20" id="KW-0325">Glycoprotein</keyword>
<dbReference type="InterPro" id="IPR048831">
    <property type="entry name" value="C8A_B_C6_EGF-like"/>
</dbReference>
<dbReference type="SMART" id="SM00457">
    <property type="entry name" value="MACPF"/>
    <property type="match status" value="1"/>
</dbReference>
<comment type="function">
    <text evidence="22">Component of the membrane attack complex (MAC), a multiprotein complex activated by the complement cascade, which inserts into a target cell membrane and forms a pore, leading to target cell membrane rupture and cell lysis. The MAC is initiated by proteolytic cleavage of C5 into complement C5b in response to the classical, alternative, lectin and GZMK complement pathways. The complement pathways consist in a cascade of proteins that leads to phagocytosis and breakdown of pathogens and signaling that strengthens the adaptive immune system. Together with component C5b, involved in MAC complex assembly: complement C5b and C6 associate with the outer leaflet of target cell membrane, reducing the energy for membrane bending.</text>
</comment>
<evidence type="ECO:0000256" key="16">
    <source>
        <dbReference type="ARBA" id="ARBA00022875"/>
    </source>
</evidence>
<dbReference type="GO" id="GO:0031640">
    <property type="term" value="P:killing of cells of another organism"/>
    <property type="evidence" value="ECO:0007669"/>
    <property type="project" value="UniProtKB-KW"/>
</dbReference>
<evidence type="ECO:0000256" key="14">
    <source>
        <dbReference type="ARBA" id="ARBA00022852"/>
    </source>
</evidence>
<evidence type="ECO:0000256" key="12">
    <source>
        <dbReference type="ARBA" id="ARBA00022729"/>
    </source>
</evidence>
<evidence type="ECO:0000256" key="3">
    <source>
        <dbReference type="ARBA" id="ARBA00009214"/>
    </source>
</evidence>
<dbReference type="InterPro" id="IPR020864">
    <property type="entry name" value="MACPF"/>
</dbReference>
<feature type="domain" description="Kazal-like" evidence="29">
    <location>
        <begin position="721"/>
        <end position="775"/>
    </location>
</feature>
<evidence type="ECO:0000256" key="9">
    <source>
        <dbReference type="ARBA" id="ARBA00022588"/>
    </source>
</evidence>
<evidence type="ECO:0000256" key="8">
    <source>
        <dbReference type="ARBA" id="ARBA00022537"/>
    </source>
</evidence>
<dbReference type="PANTHER" id="PTHR45742">
    <property type="entry name" value="COMPLEMENT COMPONENT C6"/>
    <property type="match status" value="1"/>
</dbReference>
<dbReference type="InterPro" id="IPR000436">
    <property type="entry name" value="Sushi_SCR_CCP_dom"/>
</dbReference>
<evidence type="ECO:0000256" key="10">
    <source>
        <dbReference type="ARBA" id="ARBA00022659"/>
    </source>
</evidence>